<dbReference type="Pfam" id="PF02080">
    <property type="entry name" value="TrkA_C"/>
    <property type="match status" value="1"/>
</dbReference>
<reference evidence="3 4" key="1">
    <citation type="submission" date="2018-01" db="EMBL/GenBank/DDBJ databases">
        <title>Metagenomic assembled genomes from two thermal pools in the Uzon Caldera, Kamchatka, Russia.</title>
        <authorList>
            <person name="Wilkins L."/>
            <person name="Ettinger C."/>
        </authorList>
    </citation>
    <scope>NUCLEOTIDE SEQUENCE [LARGE SCALE GENOMIC DNA]</scope>
    <source>
        <strain evidence="3">ZAV-05</strain>
    </source>
</reference>
<dbReference type="InterPro" id="IPR050721">
    <property type="entry name" value="Trk_Ktr_HKT_K-transport"/>
</dbReference>
<dbReference type="SUPFAM" id="SSF116726">
    <property type="entry name" value="TrkA C-terminal domain-like"/>
    <property type="match status" value="1"/>
</dbReference>
<dbReference type="InterPro" id="IPR006037">
    <property type="entry name" value="RCK_C"/>
</dbReference>
<organism evidence="3 4">
    <name type="scientific">Calditerrivibrio nitroreducens</name>
    <dbReference type="NCBI Taxonomy" id="477976"/>
    <lineage>
        <taxon>Bacteria</taxon>
        <taxon>Pseudomonadati</taxon>
        <taxon>Deferribacterota</taxon>
        <taxon>Deferribacteres</taxon>
        <taxon>Deferribacterales</taxon>
        <taxon>Calditerrivibrionaceae</taxon>
    </lineage>
</organism>
<dbReference type="PANTHER" id="PTHR43833">
    <property type="entry name" value="POTASSIUM CHANNEL PROTEIN 2-RELATED-RELATED"/>
    <property type="match status" value="1"/>
</dbReference>
<evidence type="ECO:0000259" key="1">
    <source>
        <dbReference type="PROSITE" id="PS51201"/>
    </source>
</evidence>
<dbReference type="Pfam" id="PF02254">
    <property type="entry name" value="TrkA_N"/>
    <property type="match status" value="1"/>
</dbReference>
<dbReference type="GO" id="GO:0008324">
    <property type="term" value="F:monoatomic cation transmembrane transporter activity"/>
    <property type="evidence" value="ECO:0007669"/>
    <property type="project" value="InterPro"/>
</dbReference>
<dbReference type="RefSeq" id="WP_424606141.1">
    <property type="nucleotide sequence ID" value="NZ_JBNAVA010000012.1"/>
</dbReference>
<dbReference type="PROSITE" id="PS51201">
    <property type="entry name" value="RCK_N"/>
    <property type="match status" value="1"/>
</dbReference>
<dbReference type="SUPFAM" id="SSF51735">
    <property type="entry name" value="NAD(P)-binding Rossmann-fold domains"/>
    <property type="match status" value="1"/>
</dbReference>
<protein>
    <submittedName>
        <fullName evidence="3">TrkA family potassium uptake protein</fullName>
    </submittedName>
</protein>
<dbReference type="Gene3D" id="3.40.50.720">
    <property type="entry name" value="NAD(P)-binding Rossmann-like Domain"/>
    <property type="match status" value="1"/>
</dbReference>
<dbReference type="InterPro" id="IPR036721">
    <property type="entry name" value="RCK_C_sf"/>
</dbReference>
<dbReference type="AlphaFoldDB" id="A0A2J6WJK7"/>
<evidence type="ECO:0000313" key="3">
    <source>
        <dbReference type="EMBL" id="PMP70568.1"/>
    </source>
</evidence>
<dbReference type="GO" id="GO:0006813">
    <property type="term" value="P:potassium ion transport"/>
    <property type="evidence" value="ECO:0007669"/>
    <property type="project" value="InterPro"/>
</dbReference>
<proteinExistence type="predicted"/>
<dbReference type="Proteomes" id="UP000242881">
    <property type="component" value="Unassembled WGS sequence"/>
</dbReference>
<dbReference type="InterPro" id="IPR036291">
    <property type="entry name" value="NAD(P)-bd_dom_sf"/>
</dbReference>
<evidence type="ECO:0000259" key="2">
    <source>
        <dbReference type="PROSITE" id="PS51202"/>
    </source>
</evidence>
<accession>A0A2J6WJK7</accession>
<feature type="domain" description="RCK N-terminal" evidence="1">
    <location>
        <begin position="3"/>
        <end position="120"/>
    </location>
</feature>
<feature type="domain" description="RCK C-terminal" evidence="2">
    <location>
        <begin position="136"/>
        <end position="215"/>
    </location>
</feature>
<dbReference type="PROSITE" id="PS51202">
    <property type="entry name" value="RCK_C"/>
    <property type="match status" value="1"/>
</dbReference>
<evidence type="ECO:0000313" key="4">
    <source>
        <dbReference type="Proteomes" id="UP000242881"/>
    </source>
</evidence>
<dbReference type="InterPro" id="IPR003148">
    <property type="entry name" value="RCK_N"/>
</dbReference>
<dbReference type="EMBL" id="PNIN01000051">
    <property type="protein sequence ID" value="PMP70568.1"/>
    <property type="molecule type" value="Genomic_DNA"/>
</dbReference>
<gene>
    <name evidence="3" type="ORF">C0187_05330</name>
</gene>
<sequence length="215" mass="23878">MKKRDVLVIGLGIFGYELAVELSKKGLNVLAVDKNPNIINKIKDFVSEAIIADASSEETLRELDVTSFDEIILGISSNFEALVLSATIMQKLGVKKIIAKANSEIQKEVLLKIGVNEVILPEKEVAIRLADKISKPGILDLFHMYDDTTVATVKVPDKFVGRSLKEIDLRNKYDVNAVTIRRNGVSRIIKNPDIVFEEGDEIVVIGDEDKIKNLF</sequence>
<dbReference type="Gene3D" id="3.30.70.1450">
    <property type="entry name" value="Regulator of K+ conductance, C-terminal domain"/>
    <property type="match status" value="1"/>
</dbReference>
<dbReference type="PANTHER" id="PTHR43833:SF7">
    <property type="entry name" value="KTR SYSTEM POTASSIUM UPTAKE PROTEIN C"/>
    <property type="match status" value="1"/>
</dbReference>
<comment type="caution">
    <text evidence="3">The sequence shown here is derived from an EMBL/GenBank/DDBJ whole genome shotgun (WGS) entry which is preliminary data.</text>
</comment>
<name>A0A2J6WJK7_9BACT</name>